<keyword evidence="3 8" id="KW-0441">Lipid A biosynthesis</keyword>
<keyword evidence="6 8" id="KW-0443">Lipid metabolism</keyword>
<reference evidence="11" key="1">
    <citation type="submission" date="2017-09" db="EMBL/GenBank/DDBJ databases">
        <authorList>
            <person name="Varghese N."/>
            <person name="Submissions S."/>
        </authorList>
    </citation>
    <scope>NUCLEOTIDE SEQUENCE [LARGE SCALE GENOMIC DNA]</scope>
    <source>
        <strain evidence="11">DSM 2913</strain>
    </source>
</reference>
<evidence type="ECO:0000256" key="6">
    <source>
        <dbReference type="ARBA" id="ARBA00023098"/>
    </source>
</evidence>
<dbReference type="CDD" id="cd03351">
    <property type="entry name" value="LbH_UDP-GlcNAc_AT"/>
    <property type="match status" value="1"/>
</dbReference>
<dbReference type="InterPro" id="IPR001451">
    <property type="entry name" value="Hexapep"/>
</dbReference>
<keyword evidence="11" id="KW-1185">Reference proteome</keyword>
<comment type="pathway">
    <text evidence="8">Glycolipid biosynthesis; lipid IV(A) biosynthesis; lipid IV(A) from (3R)-3-hydroxytetradecanoyl-[acyl-carrier-protein] and UDP-N-acetyl-alpha-D-glucosamine: step 1/6.</text>
</comment>
<comment type="function">
    <text evidence="8">Involved in the biosynthesis of lipid A, a phosphorylated glycolipid that anchors the lipopolysaccharide to the outer membrane of the cell.</text>
</comment>
<dbReference type="NCBIfam" id="TIGR01852">
    <property type="entry name" value="lipid_A_lpxA"/>
    <property type="match status" value="1"/>
</dbReference>
<feature type="domain" description="UDP N-acetylglucosamine O-acyltransferase C-terminal" evidence="9">
    <location>
        <begin position="176"/>
        <end position="256"/>
    </location>
</feature>
<keyword evidence="7 8" id="KW-0012">Acyltransferase</keyword>
<dbReference type="Pfam" id="PF00132">
    <property type="entry name" value="Hexapep"/>
    <property type="match status" value="2"/>
</dbReference>
<proteinExistence type="inferred from homology"/>
<gene>
    <name evidence="8" type="primary">lpxA</name>
    <name evidence="10" type="ORF">SAMN06265353_0488</name>
</gene>
<dbReference type="PROSITE" id="PS00101">
    <property type="entry name" value="HEXAPEP_TRANSFERASES"/>
    <property type="match status" value="2"/>
</dbReference>
<name>A0A285NSN3_9AQUI</name>
<dbReference type="GO" id="GO:0008780">
    <property type="term" value="F:acyl-[acyl-carrier-protein]-UDP-N-acetylglucosamine O-acyltransferase activity"/>
    <property type="evidence" value="ECO:0007669"/>
    <property type="project" value="UniProtKB-UniRule"/>
</dbReference>
<evidence type="ECO:0000259" key="9">
    <source>
        <dbReference type="Pfam" id="PF13720"/>
    </source>
</evidence>
<dbReference type="Pfam" id="PF13720">
    <property type="entry name" value="Acetyltransf_11"/>
    <property type="match status" value="1"/>
</dbReference>
<dbReference type="InterPro" id="IPR029098">
    <property type="entry name" value="Acetyltransf_C"/>
</dbReference>
<dbReference type="GO" id="GO:0016020">
    <property type="term" value="C:membrane"/>
    <property type="evidence" value="ECO:0007669"/>
    <property type="project" value="GOC"/>
</dbReference>
<dbReference type="GO" id="GO:0009245">
    <property type="term" value="P:lipid A biosynthetic process"/>
    <property type="evidence" value="ECO:0007669"/>
    <property type="project" value="UniProtKB-UniRule"/>
</dbReference>
<comment type="subcellular location">
    <subcellularLocation>
        <location evidence="8">Cytoplasm</location>
    </subcellularLocation>
</comment>
<dbReference type="Proteomes" id="UP000218627">
    <property type="component" value="Unassembled WGS sequence"/>
</dbReference>
<evidence type="ECO:0000256" key="1">
    <source>
        <dbReference type="ARBA" id="ARBA00022490"/>
    </source>
</evidence>
<comment type="catalytic activity">
    <reaction evidence="8">
        <text>a (3R)-hydroxyacyl-[ACP] + UDP-N-acetyl-alpha-D-glucosamine = a UDP-3-O-[(3R)-3-hydroxyacyl]-N-acetyl-alpha-D-glucosamine + holo-[ACP]</text>
        <dbReference type="Rhea" id="RHEA:67812"/>
        <dbReference type="Rhea" id="RHEA-COMP:9685"/>
        <dbReference type="Rhea" id="RHEA-COMP:9945"/>
        <dbReference type="ChEBI" id="CHEBI:57705"/>
        <dbReference type="ChEBI" id="CHEBI:64479"/>
        <dbReference type="ChEBI" id="CHEBI:78827"/>
        <dbReference type="ChEBI" id="CHEBI:173225"/>
        <dbReference type="EC" id="2.3.1.129"/>
    </reaction>
</comment>
<organism evidence="10 11">
    <name type="scientific">Hydrogenobacter hydrogenophilus</name>
    <dbReference type="NCBI Taxonomy" id="35835"/>
    <lineage>
        <taxon>Bacteria</taxon>
        <taxon>Pseudomonadati</taxon>
        <taxon>Aquificota</taxon>
        <taxon>Aquificia</taxon>
        <taxon>Aquificales</taxon>
        <taxon>Aquificaceae</taxon>
        <taxon>Hydrogenobacter</taxon>
    </lineage>
</organism>
<evidence type="ECO:0000256" key="7">
    <source>
        <dbReference type="ARBA" id="ARBA00023315"/>
    </source>
</evidence>
<evidence type="ECO:0000313" key="10">
    <source>
        <dbReference type="EMBL" id="SNZ12218.1"/>
    </source>
</evidence>
<evidence type="ECO:0000256" key="3">
    <source>
        <dbReference type="ARBA" id="ARBA00022556"/>
    </source>
</evidence>
<keyword evidence="1 8" id="KW-0963">Cytoplasm</keyword>
<evidence type="ECO:0000256" key="4">
    <source>
        <dbReference type="ARBA" id="ARBA00022679"/>
    </source>
</evidence>
<dbReference type="HAMAP" id="MF_00387">
    <property type="entry name" value="LpxA"/>
    <property type="match status" value="1"/>
</dbReference>
<keyword evidence="5 8" id="KW-0677">Repeat</keyword>
<protein>
    <recommendedName>
        <fullName evidence="8">Acyl-[acyl-carrier-protein]--UDP-N-acetylglucosamine O-acyltransferase</fullName>
        <shortName evidence="8">UDP-N-acetylglucosamine acyltransferase</shortName>
        <ecNumber evidence="8">2.3.1.129</ecNumber>
    </recommendedName>
</protein>
<dbReference type="InterPro" id="IPR010137">
    <property type="entry name" value="Lipid_A_LpxA"/>
</dbReference>
<dbReference type="GO" id="GO:0005737">
    <property type="term" value="C:cytoplasm"/>
    <property type="evidence" value="ECO:0007669"/>
    <property type="project" value="UniProtKB-SubCell"/>
</dbReference>
<evidence type="ECO:0000256" key="5">
    <source>
        <dbReference type="ARBA" id="ARBA00022737"/>
    </source>
</evidence>
<dbReference type="PANTHER" id="PTHR43480">
    <property type="entry name" value="ACYL-[ACYL-CARRIER-PROTEIN]--UDP-N-ACETYLGLUCOSAMINE O-ACYLTRANSFERASE"/>
    <property type="match status" value="1"/>
</dbReference>
<dbReference type="InterPro" id="IPR018357">
    <property type="entry name" value="Hexapep_transf_CS"/>
</dbReference>
<dbReference type="InterPro" id="IPR037157">
    <property type="entry name" value="Acetyltransf_C_sf"/>
</dbReference>
<comment type="subunit">
    <text evidence="8">Homotrimer.</text>
</comment>
<accession>A0A285NSN3</accession>
<dbReference type="OrthoDB" id="9807278at2"/>
<dbReference type="PANTHER" id="PTHR43480:SF1">
    <property type="entry name" value="ACYL-[ACYL-CARRIER-PROTEIN]--UDP-N-ACETYLGLUCOSAMINE O-ACYLTRANSFERASE, MITOCHONDRIAL-RELATED"/>
    <property type="match status" value="1"/>
</dbReference>
<evidence type="ECO:0000256" key="8">
    <source>
        <dbReference type="HAMAP-Rule" id="MF_00387"/>
    </source>
</evidence>
<dbReference type="PIRSF" id="PIRSF000456">
    <property type="entry name" value="UDP-GlcNAc_acltr"/>
    <property type="match status" value="1"/>
</dbReference>
<keyword evidence="4 8" id="KW-0808">Transferase</keyword>
<comment type="similarity">
    <text evidence="8">Belongs to the transferase hexapeptide repeat family. LpxA subfamily.</text>
</comment>
<dbReference type="UniPathway" id="UPA00359">
    <property type="reaction ID" value="UER00477"/>
</dbReference>
<dbReference type="EC" id="2.3.1.129" evidence="8"/>
<dbReference type="SUPFAM" id="SSF51161">
    <property type="entry name" value="Trimeric LpxA-like enzymes"/>
    <property type="match status" value="1"/>
</dbReference>
<evidence type="ECO:0000256" key="2">
    <source>
        <dbReference type="ARBA" id="ARBA00022516"/>
    </source>
</evidence>
<dbReference type="RefSeq" id="WP_096600700.1">
    <property type="nucleotide sequence ID" value="NZ_OBEN01000001.1"/>
</dbReference>
<keyword evidence="2 8" id="KW-0444">Lipid biosynthesis</keyword>
<dbReference type="InterPro" id="IPR011004">
    <property type="entry name" value="Trimer_LpxA-like_sf"/>
</dbReference>
<dbReference type="Gene3D" id="2.160.10.10">
    <property type="entry name" value="Hexapeptide repeat proteins"/>
    <property type="match status" value="1"/>
</dbReference>
<sequence>MSKIHPTAIIGEDVRIEESVEIGAYSILVGDVSIGKGTKIGNRVSIKGKVKIGQDCKIYDGVVIGEEPQHLRYAGEESEVIIGNRVIIREYATIHRGTSIGIMKTIIEDDVMLMAYSHVAHDCIVRRGVIMANCATLGGHVEVGEYAFIGGLSAVHQWARVGAYAMVGGLSGVSLDIPPYTRASGQHALLYGVNTVGLERRGFKKEVIKAIKRAYRILFRSGMLKKEAIEVILKELGEYEEIRHLVEFIKTSKRGVARDAGGRS</sequence>
<dbReference type="Gene3D" id="1.20.1180.10">
    <property type="entry name" value="Udp N-acetylglucosamine O-acyltransferase, C-terminal domain"/>
    <property type="match status" value="1"/>
</dbReference>
<dbReference type="EMBL" id="OBEN01000001">
    <property type="protein sequence ID" value="SNZ12218.1"/>
    <property type="molecule type" value="Genomic_DNA"/>
</dbReference>
<dbReference type="AlphaFoldDB" id="A0A285NSN3"/>
<dbReference type="NCBIfam" id="NF003657">
    <property type="entry name" value="PRK05289.1"/>
    <property type="match status" value="1"/>
</dbReference>
<evidence type="ECO:0000313" key="11">
    <source>
        <dbReference type="Proteomes" id="UP000218627"/>
    </source>
</evidence>